<keyword evidence="5" id="KW-1185">Reference proteome</keyword>
<evidence type="ECO:0000256" key="2">
    <source>
        <dbReference type="SAM" id="MobiDB-lite"/>
    </source>
</evidence>
<name>A8WQ93_CAEBR</name>
<feature type="non-terminal residue" evidence="4">
    <location>
        <position position="70"/>
    </location>
</feature>
<accession>A8WQ93</accession>
<dbReference type="HOGENOM" id="CLU_2765050_0_0_1"/>
<dbReference type="Proteomes" id="UP000008549">
    <property type="component" value="Unassembled WGS sequence"/>
</dbReference>
<dbReference type="GeneID" id="8578118"/>
<protein>
    <submittedName>
        <fullName evidence="4">Protein CBG01372</fullName>
    </submittedName>
</protein>
<feature type="domain" description="Tc3 transposase DNA binding" evidence="3">
    <location>
        <begin position="3"/>
        <end position="47"/>
    </location>
</feature>
<evidence type="ECO:0000259" key="3">
    <source>
        <dbReference type="Pfam" id="PF11427"/>
    </source>
</evidence>
<dbReference type="EMBL" id="HE601256">
    <property type="protein sequence ID" value="CAP22651.1"/>
    <property type="molecule type" value="Genomic_DNA"/>
</dbReference>
<dbReference type="Pfam" id="PF11427">
    <property type="entry name" value="HTH_Tnp_Tc3_1"/>
    <property type="match status" value="1"/>
</dbReference>
<dbReference type="AlphaFoldDB" id="A8WQ93"/>
<organism evidence="4 5">
    <name type="scientific">Caenorhabditis briggsae</name>
    <dbReference type="NCBI Taxonomy" id="6238"/>
    <lineage>
        <taxon>Eukaryota</taxon>
        <taxon>Metazoa</taxon>
        <taxon>Ecdysozoa</taxon>
        <taxon>Nematoda</taxon>
        <taxon>Chromadorea</taxon>
        <taxon>Rhabditida</taxon>
        <taxon>Rhabditina</taxon>
        <taxon>Rhabditomorpha</taxon>
        <taxon>Rhabditoidea</taxon>
        <taxon>Rhabditidae</taxon>
        <taxon>Peloderinae</taxon>
        <taxon>Caenorhabditis</taxon>
    </lineage>
</organism>
<feature type="compositionally biased region" description="Pro residues" evidence="2">
    <location>
        <begin position="59"/>
        <end position="70"/>
    </location>
</feature>
<dbReference type="GO" id="GO:0003677">
    <property type="term" value="F:DNA binding"/>
    <property type="evidence" value="ECO:0007669"/>
    <property type="project" value="InterPro"/>
</dbReference>
<dbReference type="CTD" id="8578118"/>
<comment type="subcellular location">
    <subcellularLocation>
        <location evidence="1">Nucleus</location>
    </subcellularLocation>
</comment>
<dbReference type="Gene3D" id="1.10.10.60">
    <property type="entry name" value="Homeodomain-like"/>
    <property type="match status" value="1"/>
</dbReference>
<reference evidence="4 5" key="1">
    <citation type="journal article" date="2003" name="PLoS Biol.">
        <title>The genome sequence of Caenorhabditis briggsae: a platform for comparative genomics.</title>
        <authorList>
            <person name="Stein L.D."/>
            <person name="Bao Z."/>
            <person name="Blasiar D."/>
            <person name="Blumenthal T."/>
            <person name="Brent M.R."/>
            <person name="Chen N."/>
            <person name="Chinwalla A."/>
            <person name="Clarke L."/>
            <person name="Clee C."/>
            <person name="Coghlan A."/>
            <person name="Coulson A."/>
            <person name="D'Eustachio P."/>
            <person name="Fitch D.H."/>
            <person name="Fulton L.A."/>
            <person name="Fulton R.E."/>
            <person name="Griffiths-Jones S."/>
            <person name="Harris T.W."/>
            <person name="Hillier L.W."/>
            <person name="Kamath R."/>
            <person name="Kuwabara P.E."/>
            <person name="Mardis E.R."/>
            <person name="Marra M.A."/>
            <person name="Miner T.L."/>
            <person name="Minx P."/>
            <person name="Mullikin J.C."/>
            <person name="Plumb R.W."/>
            <person name="Rogers J."/>
            <person name="Schein J.E."/>
            <person name="Sohrmann M."/>
            <person name="Spieth J."/>
            <person name="Stajich J.E."/>
            <person name="Wei C."/>
            <person name="Willey D."/>
            <person name="Wilson R.K."/>
            <person name="Durbin R."/>
            <person name="Waterston R.H."/>
        </authorList>
    </citation>
    <scope>NUCLEOTIDE SEQUENCE [LARGE SCALE GENOMIC DNA]</scope>
    <source>
        <strain evidence="4 5">AF16</strain>
    </source>
</reference>
<dbReference type="KEGG" id="cbr:CBG_01372"/>
<evidence type="ECO:0000256" key="1">
    <source>
        <dbReference type="ARBA" id="ARBA00004123"/>
    </source>
</evidence>
<dbReference type="GO" id="GO:0005634">
    <property type="term" value="C:nucleus"/>
    <property type="evidence" value="ECO:0007669"/>
    <property type="project" value="UniProtKB-SubCell"/>
</dbReference>
<proteinExistence type="predicted"/>
<sequence>MARATLLSLAEQAKVDVMKQLGLTLHEMSRQLTRSRNVIRKYLADPIHPPAPARGGSPPAAPRWPPAIIY</sequence>
<dbReference type="RefSeq" id="XP_002636123.1">
    <property type="nucleotide sequence ID" value="XM_002636077.1"/>
</dbReference>
<dbReference type="InParanoid" id="A8WQ93"/>
<gene>
    <name evidence="4" type="ORF">CBG01372</name>
    <name evidence="4" type="ORF">CBG_01372</name>
</gene>
<dbReference type="SUPFAM" id="SSF46689">
    <property type="entry name" value="Homeodomain-like"/>
    <property type="match status" value="1"/>
</dbReference>
<evidence type="ECO:0000313" key="4">
    <source>
        <dbReference type="EMBL" id="CAP22651.1"/>
    </source>
</evidence>
<dbReference type="InterPro" id="IPR009057">
    <property type="entry name" value="Homeodomain-like_sf"/>
</dbReference>
<feature type="region of interest" description="Disordered" evidence="2">
    <location>
        <begin position="47"/>
        <end position="70"/>
    </location>
</feature>
<dbReference type="InterPro" id="IPR025898">
    <property type="entry name" value="Tc3_transposase_DNA-bd_dom"/>
</dbReference>
<reference evidence="4 5" key="2">
    <citation type="journal article" date="2011" name="PLoS Genet.">
        <title>Caenorhabditis briggsae recombinant inbred line genotypes reveal inter-strain incompatibility and the evolution of recombination.</title>
        <authorList>
            <person name="Ross J.A."/>
            <person name="Koboldt D.C."/>
            <person name="Staisch J.E."/>
            <person name="Chamberlin H.M."/>
            <person name="Gupta B.P."/>
            <person name="Miller R.D."/>
            <person name="Baird S.E."/>
            <person name="Haag E.S."/>
        </authorList>
    </citation>
    <scope>NUCLEOTIDE SEQUENCE [LARGE SCALE GENOMIC DNA]</scope>
    <source>
        <strain evidence="4 5">AF16</strain>
    </source>
</reference>
<evidence type="ECO:0000313" key="5">
    <source>
        <dbReference type="Proteomes" id="UP000008549"/>
    </source>
</evidence>